<feature type="domain" description="Scytovirin-like" evidence="1">
    <location>
        <begin position="62"/>
        <end position="145"/>
    </location>
</feature>
<gene>
    <name evidence="2" type="ORF">JY572_29655</name>
</gene>
<reference evidence="2 3" key="1">
    <citation type="submission" date="2021-02" db="EMBL/GenBank/DDBJ databases">
        <title>De Novo genome assembly of isolated myxobacteria.</title>
        <authorList>
            <person name="Stevens D.C."/>
        </authorList>
    </citation>
    <scope>NUCLEOTIDE SEQUENCE [LARGE SCALE GENOMIC DNA]</scope>
    <source>
        <strain evidence="2 3">SCHIC003</strain>
    </source>
</reference>
<dbReference type="Pfam" id="PF20888">
    <property type="entry name" value="SVN"/>
    <property type="match status" value="1"/>
</dbReference>
<evidence type="ECO:0000313" key="3">
    <source>
        <dbReference type="Proteomes" id="UP000663090"/>
    </source>
</evidence>
<dbReference type="PROSITE" id="PS51257">
    <property type="entry name" value="PROKAR_LIPOPROTEIN"/>
    <property type="match status" value="1"/>
</dbReference>
<dbReference type="Proteomes" id="UP000663090">
    <property type="component" value="Chromosome"/>
</dbReference>
<protein>
    <recommendedName>
        <fullName evidence="1">Scytovirin-like domain-containing protein</fullName>
    </recommendedName>
</protein>
<name>A0ABX7N483_9BACT</name>
<dbReference type="InterPro" id="IPR049004">
    <property type="entry name" value="SVN-like_dom"/>
</dbReference>
<dbReference type="RefSeq" id="WP_206714227.1">
    <property type="nucleotide sequence ID" value="NZ_CP071091.1"/>
</dbReference>
<keyword evidence="3" id="KW-1185">Reference proteome</keyword>
<proteinExistence type="predicted"/>
<evidence type="ECO:0000313" key="2">
    <source>
        <dbReference type="EMBL" id="QSQ12502.1"/>
    </source>
</evidence>
<accession>A0ABX7N483</accession>
<dbReference type="EMBL" id="CP071091">
    <property type="protein sequence ID" value="QSQ12502.1"/>
    <property type="molecule type" value="Genomic_DNA"/>
</dbReference>
<evidence type="ECO:0000259" key="1">
    <source>
        <dbReference type="Pfam" id="PF20888"/>
    </source>
</evidence>
<organism evidence="2 3">
    <name type="scientific">Myxococcus landrumensis</name>
    <dbReference type="NCBI Taxonomy" id="2813577"/>
    <lineage>
        <taxon>Bacteria</taxon>
        <taxon>Pseudomonadati</taxon>
        <taxon>Myxococcota</taxon>
        <taxon>Myxococcia</taxon>
        <taxon>Myxococcales</taxon>
        <taxon>Cystobacterineae</taxon>
        <taxon>Myxococcaceae</taxon>
        <taxon>Myxococcus</taxon>
    </lineage>
</organism>
<sequence length="146" mass="15748">MFLARVVNGVVLSLSVMFLVLVSGCGAGAPSSGHEESEPSLVEEASLESAEQDLASCKYYNYYRDEARNPRGPNRCSSSCDCDGMRTCSSSGWCQGVARPPVGCDSPRYYWNEAWNPAGSNRCSNACQCDGRRTCSSSGWCQGTSR</sequence>